<name>A0A075HDP6_9EURY</name>
<dbReference type="GO" id="GO:0005840">
    <property type="term" value="C:ribosome"/>
    <property type="evidence" value="ECO:0007669"/>
    <property type="project" value="UniProtKB-KW"/>
</dbReference>
<proteinExistence type="predicted"/>
<organism evidence="2">
    <name type="scientific">uncultured marine group II/III euryarchaeote KM3_67_F03</name>
    <dbReference type="NCBI Taxonomy" id="1456484"/>
    <lineage>
        <taxon>Archaea</taxon>
        <taxon>Methanobacteriati</taxon>
        <taxon>Methanobacteriota</taxon>
        <taxon>environmental samples</taxon>
    </lineage>
</organism>
<dbReference type="AlphaFoldDB" id="A0A075HDP6"/>
<evidence type="ECO:0000259" key="1">
    <source>
        <dbReference type="Pfam" id="PF00298"/>
    </source>
</evidence>
<sequence>MSDNWTARRIRTAVIGKGIKFNGSWEGETDVGSDPSVHNITLDQIITISKEKAHDLSGKDVKQRSLEVMGTCVSMRCHIEGIVPKDFIKQVKAGDHDDKFN</sequence>
<keyword evidence="2" id="KW-0687">Ribonucleoprotein</keyword>
<accession>A0A075HDP6</accession>
<dbReference type="InterPro" id="IPR020783">
    <property type="entry name" value="Ribosomal_uL11_C"/>
</dbReference>
<dbReference type="GO" id="GO:0006412">
    <property type="term" value="P:translation"/>
    <property type="evidence" value="ECO:0007669"/>
    <property type="project" value="InterPro"/>
</dbReference>
<dbReference type="GO" id="GO:0003735">
    <property type="term" value="F:structural constituent of ribosome"/>
    <property type="evidence" value="ECO:0007669"/>
    <property type="project" value="InterPro"/>
</dbReference>
<keyword evidence="2" id="KW-0689">Ribosomal protein</keyword>
<reference evidence="2" key="1">
    <citation type="journal article" date="2014" name="Genome Biol. Evol.">
        <title>Pangenome evidence for extensive interdomain horizontal transfer affecting lineage core and shell genes in uncultured planktonic thaumarchaeota and euryarchaeota.</title>
        <authorList>
            <person name="Deschamps P."/>
            <person name="Zivanovic Y."/>
            <person name="Moreira D."/>
            <person name="Rodriguez-Valera F."/>
            <person name="Lopez-Garcia P."/>
        </authorList>
    </citation>
    <scope>NUCLEOTIDE SEQUENCE</scope>
</reference>
<dbReference type="EMBL" id="KF901007">
    <property type="protein sequence ID" value="AIF14661.1"/>
    <property type="molecule type" value="Genomic_DNA"/>
</dbReference>
<dbReference type="Pfam" id="PF00298">
    <property type="entry name" value="Ribosomal_L11"/>
    <property type="match status" value="1"/>
</dbReference>
<dbReference type="InterPro" id="IPR036769">
    <property type="entry name" value="Ribosomal_uL11_C_sf"/>
</dbReference>
<dbReference type="SUPFAM" id="SSF46906">
    <property type="entry name" value="Ribosomal protein L11, C-terminal domain"/>
    <property type="match status" value="1"/>
</dbReference>
<evidence type="ECO:0000313" key="2">
    <source>
        <dbReference type="EMBL" id="AIF14661.1"/>
    </source>
</evidence>
<protein>
    <submittedName>
        <fullName evidence="2">Ribosomal protein L11</fullName>
    </submittedName>
</protein>
<feature type="domain" description="Large ribosomal subunit protein uL11 C-terminal" evidence="1">
    <location>
        <begin position="37"/>
        <end position="77"/>
    </location>
</feature>
<dbReference type="Gene3D" id="1.10.10.250">
    <property type="entry name" value="Ribosomal protein L11, C-terminal domain"/>
    <property type="match status" value="1"/>
</dbReference>